<organism evidence="3 4">
    <name type="scientific">Acidiphilium rubrum</name>
    <dbReference type="NCBI Taxonomy" id="526"/>
    <lineage>
        <taxon>Bacteria</taxon>
        <taxon>Pseudomonadati</taxon>
        <taxon>Pseudomonadota</taxon>
        <taxon>Alphaproteobacteria</taxon>
        <taxon>Acetobacterales</taxon>
        <taxon>Acidocellaceae</taxon>
        <taxon>Acidiphilium</taxon>
    </lineage>
</organism>
<keyword evidence="4" id="KW-1185">Reference proteome</keyword>
<evidence type="ECO:0000313" key="4">
    <source>
        <dbReference type="Proteomes" id="UP000186308"/>
    </source>
</evidence>
<reference evidence="3 4" key="1">
    <citation type="submission" date="2017-01" db="EMBL/GenBank/DDBJ databases">
        <authorList>
            <person name="Varghese N."/>
            <person name="Submissions S."/>
        </authorList>
    </citation>
    <scope>NUCLEOTIDE SEQUENCE [LARGE SCALE GENOMIC DNA]</scope>
    <source>
        <strain evidence="3 4">ATCC 35905</strain>
    </source>
</reference>
<proteinExistence type="predicted"/>
<dbReference type="InterPro" id="IPR013424">
    <property type="entry name" value="Ice-binding_C"/>
</dbReference>
<evidence type="ECO:0000256" key="1">
    <source>
        <dbReference type="SAM" id="SignalP"/>
    </source>
</evidence>
<protein>
    <submittedName>
        <fullName evidence="3">PEP-CTERM protein-sorting domain-containing protein</fullName>
    </submittedName>
</protein>
<dbReference type="AlphaFoldDB" id="A0A8G2CHT6"/>
<comment type="caution">
    <text evidence="3">The sequence shown here is derived from an EMBL/GenBank/DDBJ whole genome shotgun (WGS) entry which is preliminary data.</text>
</comment>
<dbReference type="Proteomes" id="UP000186308">
    <property type="component" value="Unassembled WGS sequence"/>
</dbReference>
<gene>
    <name evidence="3" type="ORF">SAMN05421828_101296</name>
</gene>
<evidence type="ECO:0000259" key="2">
    <source>
        <dbReference type="Pfam" id="PF07589"/>
    </source>
</evidence>
<accession>A0A8G2CHT6</accession>
<feature type="domain" description="Ice-binding protein C-terminal" evidence="2">
    <location>
        <begin position="154"/>
        <end position="178"/>
    </location>
</feature>
<feature type="chain" id="PRO_5034330696" evidence="1">
    <location>
        <begin position="23"/>
        <end position="180"/>
    </location>
</feature>
<dbReference type="RefSeq" id="WP_029312883.1">
    <property type="nucleotide sequence ID" value="NZ_FTNE01000001.1"/>
</dbReference>
<evidence type="ECO:0000313" key="3">
    <source>
        <dbReference type="EMBL" id="SIQ10704.1"/>
    </source>
</evidence>
<feature type="signal peptide" evidence="1">
    <location>
        <begin position="1"/>
        <end position="22"/>
    </location>
</feature>
<dbReference type="Pfam" id="PF07589">
    <property type="entry name" value="PEP-CTERM"/>
    <property type="match status" value="1"/>
</dbReference>
<dbReference type="EMBL" id="FTNE01000001">
    <property type="protein sequence ID" value="SIQ10704.1"/>
    <property type="molecule type" value="Genomic_DNA"/>
</dbReference>
<sequence length="180" mass="18493">MTIIRRIGIALATLAVAGVATASAGTYDFSYQGGFGNNIITGSFTTALKPVKYSGGGYRLTGISGSFDNSAIISLVKINKFQGNDNLFFANFANGADNYSPFDANGISFKDAANQFVNLYSDAGVIFGARTCSIDKGTCTTSSGTLTVTPAALPVPEPGSLLLLGTALVGLGVIARRRAA</sequence>
<dbReference type="NCBIfam" id="TIGR02595">
    <property type="entry name" value="PEP_CTERM"/>
    <property type="match status" value="1"/>
</dbReference>
<name>A0A8G2CHT6_ACIRU</name>
<keyword evidence="1" id="KW-0732">Signal</keyword>